<feature type="signal peptide" evidence="1">
    <location>
        <begin position="1"/>
        <end position="24"/>
    </location>
</feature>
<dbReference type="Gene3D" id="1.20.1270.360">
    <property type="match status" value="1"/>
</dbReference>
<evidence type="ECO:0008006" key="4">
    <source>
        <dbReference type="Google" id="ProtNLM"/>
    </source>
</evidence>
<keyword evidence="1" id="KW-0732">Signal</keyword>
<dbReference type="EMBL" id="BFBB01000009">
    <property type="protein sequence ID" value="GBF51863.1"/>
    <property type="molecule type" value="Genomic_DNA"/>
</dbReference>
<protein>
    <recommendedName>
        <fullName evidence="4">Four-helix bundle copper-binding protein</fullName>
    </recommendedName>
</protein>
<evidence type="ECO:0000313" key="3">
    <source>
        <dbReference type="Proteomes" id="UP000245133"/>
    </source>
</evidence>
<name>A0A2P2E4Q9_9LEPT</name>
<evidence type="ECO:0000256" key="1">
    <source>
        <dbReference type="SAM" id="SignalP"/>
    </source>
</evidence>
<proteinExistence type="predicted"/>
<dbReference type="PANTHER" id="PTHR37310">
    <property type="entry name" value="CYTOPLASMIC PROTEIN-RELATED"/>
    <property type="match status" value="1"/>
</dbReference>
<dbReference type="InterPro" id="IPR005560">
    <property type="entry name" value="Csp_YhjQ"/>
</dbReference>
<comment type="caution">
    <text evidence="2">The sequence shown here is derived from an EMBL/GenBank/DDBJ whole genome shotgun (WGS) entry which is preliminary data.</text>
</comment>
<dbReference type="OrthoDB" id="5396211at2"/>
<organism evidence="2 3">
    <name type="scientific">Leptospira ryugenii</name>
    <dbReference type="NCBI Taxonomy" id="1917863"/>
    <lineage>
        <taxon>Bacteria</taxon>
        <taxon>Pseudomonadati</taxon>
        <taxon>Spirochaetota</taxon>
        <taxon>Spirochaetia</taxon>
        <taxon>Leptospirales</taxon>
        <taxon>Leptospiraceae</taxon>
        <taxon>Leptospira</taxon>
    </lineage>
</organism>
<dbReference type="InterPro" id="IPR030913">
    <property type="entry name" value="Csp1_Cys_rich"/>
</dbReference>
<evidence type="ECO:0000313" key="2">
    <source>
        <dbReference type="EMBL" id="GBF51863.1"/>
    </source>
</evidence>
<dbReference type="Pfam" id="PF03860">
    <property type="entry name" value="Csp"/>
    <property type="match status" value="1"/>
</dbReference>
<gene>
    <name evidence="2" type="ORF">LPTSP4_34010</name>
</gene>
<reference evidence="2 3" key="1">
    <citation type="submission" date="2018-02" db="EMBL/GenBank/DDBJ databases">
        <title>Novel Leptospira species isolated from soil and water in Japan.</title>
        <authorList>
            <person name="Nakao R."/>
            <person name="Masuzawa T."/>
        </authorList>
    </citation>
    <scope>NUCLEOTIDE SEQUENCE [LARGE SCALE GENOMIC DNA]</scope>
    <source>
        <strain evidence="2 3">YH101</strain>
    </source>
</reference>
<dbReference type="AlphaFoldDB" id="A0A2P2E4Q9"/>
<sequence length="148" mass="15733">MNRKQFVTNSAALFAGASLLSNLAAEDHKHDPSMKMSSGNSKYSKALMSAIHCKLAAELCLSHCISEMAGGDKSLGSCASSTKEVIAACDAFISLASQNSSFTKKSAQLCAEICQSCAKECKKHADHHKECKDCMESCLSCAKEMAKV</sequence>
<accession>A0A2P2E4Q9</accession>
<dbReference type="NCBIfam" id="TIGR04401">
    <property type="entry name" value="TAT_Cys_rich"/>
    <property type="match status" value="1"/>
</dbReference>
<keyword evidence="3" id="KW-1185">Reference proteome</keyword>
<feature type="chain" id="PRO_5015141210" description="Four-helix bundle copper-binding protein" evidence="1">
    <location>
        <begin position="25"/>
        <end position="148"/>
    </location>
</feature>
<dbReference type="PANTHER" id="PTHR37310:SF1">
    <property type="entry name" value="CYTOPLASMIC PROTEIN"/>
    <property type="match status" value="1"/>
</dbReference>
<dbReference type="Proteomes" id="UP000245133">
    <property type="component" value="Unassembled WGS sequence"/>
</dbReference>
<dbReference type="RefSeq" id="WP_108978254.1">
    <property type="nucleotide sequence ID" value="NZ_BFBB01000009.1"/>
</dbReference>